<dbReference type="Proteomes" id="UP001172055">
    <property type="component" value="Unassembled WGS sequence"/>
</dbReference>
<protein>
    <submittedName>
        <fullName evidence="1">Nucleoside 2-deoxyribosyltransferase</fullName>
    </submittedName>
</protein>
<dbReference type="Gene3D" id="3.40.50.450">
    <property type="match status" value="1"/>
</dbReference>
<evidence type="ECO:0000313" key="1">
    <source>
        <dbReference type="EMBL" id="MDN7240165.1"/>
    </source>
</evidence>
<dbReference type="RefSeq" id="WP_301722256.1">
    <property type="nucleotide sequence ID" value="NZ_JAUJWV010000001.1"/>
</dbReference>
<gene>
    <name evidence="1" type="ORF">QWY14_00115</name>
</gene>
<evidence type="ECO:0000313" key="2">
    <source>
        <dbReference type="Proteomes" id="UP001172055"/>
    </source>
</evidence>
<accession>A0ABT8MWZ9</accession>
<dbReference type="EMBL" id="JAUJWV010000001">
    <property type="protein sequence ID" value="MDN7240165.1"/>
    <property type="molecule type" value="Genomic_DNA"/>
</dbReference>
<reference evidence="1 2" key="1">
    <citation type="submission" date="2023-06" db="EMBL/GenBank/DDBJ databases">
        <title>Novel species in genus Planococcus.</title>
        <authorList>
            <person name="Ning S."/>
        </authorList>
    </citation>
    <scope>NUCLEOTIDE SEQUENCE [LARGE SCALE GENOMIC DNA]</scope>
    <source>
        <strain evidence="1 2">N028</strain>
    </source>
</reference>
<dbReference type="SUPFAM" id="SSF52309">
    <property type="entry name" value="N-(deoxy)ribosyltransferase-like"/>
    <property type="match status" value="1"/>
</dbReference>
<keyword evidence="2" id="KW-1185">Reference proteome</keyword>
<organism evidence="1 2">
    <name type="scientific">Planococcus shixiaomingii</name>
    <dbReference type="NCBI Taxonomy" id="3058393"/>
    <lineage>
        <taxon>Bacteria</taxon>
        <taxon>Bacillati</taxon>
        <taxon>Bacillota</taxon>
        <taxon>Bacilli</taxon>
        <taxon>Bacillales</taxon>
        <taxon>Caryophanaceae</taxon>
        <taxon>Planococcus</taxon>
    </lineage>
</organism>
<sequence>MKFYIASSFANKEAVVFVSEELKKRGFSHTYDWTLNDRVSSIEQLTAIGELERQAVQDADIVLVLLPAGKGSHVEMGIALGHGKKVYLFSPTDEVNAFETTSTFYHLPEVQIVIGTLQDLIELVEKVEISLKG</sequence>
<name>A0ABT8MWZ9_9BACL</name>
<proteinExistence type="predicted"/>
<comment type="caution">
    <text evidence="1">The sequence shown here is derived from an EMBL/GenBank/DDBJ whole genome shotgun (WGS) entry which is preliminary data.</text>
</comment>